<dbReference type="InterPro" id="IPR023187">
    <property type="entry name" value="Tscrpt_reg_MarR-type_CS"/>
</dbReference>
<gene>
    <name evidence="5" type="ORF">AOG27_06615</name>
    <name evidence="6" type="ORF">PQI24_05155</name>
</gene>
<dbReference type="Proteomes" id="UP000050378">
    <property type="component" value="Unassembled WGS sequence"/>
</dbReference>
<dbReference type="InterPro" id="IPR036390">
    <property type="entry name" value="WH_DNA-bd_sf"/>
</dbReference>
<dbReference type="PATRIC" id="fig|570156.3.peg.2316"/>
<dbReference type="GO" id="GO:0003700">
    <property type="term" value="F:DNA-binding transcription factor activity"/>
    <property type="evidence" value="ECO:0007669"/>
    <property type="project" value="InterPro"/>
</dbReference>
<sequence length="144" mass="16016">MPQTSLSSALFTLAQSYRVTVREAINANELGLNALHVRCLHIIAETQHCTANDIVTKTGRDKAQIARLVKELIKLELVSKCADENDKRCLILSFTDQGNALFSRLEVAEQEVDAKLCHGLTDQQVRDFIAIATTMIENINHNTP</sequence>
<evidence type="ECO:0000313" key="8">
    <source>
        <dbReference type="Proteomes" id="UP001377972"/>
    </source>
</evidence>
<keyword evidence="2" id="KW-0238">DNA-binding</keyword>
<evidence type="ECO:0000313" key="7">
    <source>
        <dbReference type="Proteomes" id="UP000050378"/>
    </source>
</evidence>
<dbReference type="PANTHER" id="PTHR42756:SF1">
    <property type="entry name" value="TRANSCRIPTIONAL REPRESSOR OF EMRAB OPERON"/>
    <property type="match status" value="1"/>
</dbReference>
<keyword evidence="8" id="KW-1185">Reference proteome</keyword>
<evidence type="ECO:0000313" key="6">
    <source>
        <dbReference type="EMBL" id="MEJ6495406.1"/>
    </source>
</evidence>
<dbReference type="EMBL" id="LJTC01000003">
    <property type="protein sequence ID" value="KPM84557.1"/>
    <property type="molecule type" value="Genomic_DNA"/>
</dbReference>
<dbReference type="EMBL" id="JAQPZS010000003">
    <property type="protein sequence ID" value="MEJ6495406.1"/>
    <property type="molecule type" value="Genomic_DNA"/>
</dbReference>
<dbReference type="SUPFAM" id="SSF46785">
    <property type="entry name" value="Winged helix' DNA-binding domain"/>
    <property type="match status" value="1"/>
</dbReference>
<protein>
    <submittedName>
        <fullName evidence="5 6">Transcriptional regulator</fullName>
    </submittedName>
</protein>
<proteinExistence type="predicted"/>
<dbReference type="RefSeq" id="WP_054552220.1">
    <property type="nucleotide sequence ID" value="NZ_JAQPZS010000003.1"/>
</dbReference>
<dbReference type="OrthoDB" id="6196575at2"/>
<dbReference type="AlphaFoldDB" id="A0A0P7EPF7"/>
<comment type="caution">
    <text evidence="5">The sequence shown here is derived from an EMBL/GenBank/DDBJ whole genome shotgun (WGS) entry which is preliminary data.</text>
</comment>
<keyword evidence="3" id="KW-0804">Transcription</keyword>
<evidence type="ECO:0000259" key="4">
    <source>
        <dbReference type="PROSITE" id="PS50995"/>
    </source>
</evidence>
<evidence type="ECO:0000256" key="3">
    <source>
        <dbReference type="ARBA" id="ARBA00023163"/>
    </source>
</evidence>
<dbReference type="SMART" id="SM00347">
    <property type="entry name" value="HTH_MARR"/>
    <property type="match status" value="1"/>
</dbReference>
<dbReference type="InterPro" id="IPR036388">
    <property type="entry name" value="WH-like_DNA-bd_sf"/>
</dbReference>
<dbReference type="InterPro" id="IPR000835">
    <property type="entry name" value="HTH_MarR-typ"/>
</dbReference>
<feature type="domain" description="HTH marR-type" evidence="4">
    <location>
        <begin position="3"/>
        <end position="137"/>
    </location>
</feature>
<reference evidence="6 8" key="2">
    <citation type="submission" date="2023-01" db="EMBL/GenBank/DDBJ databases">
        <title>Trichodesmium-associated heterotrophic epibiont bacteria.</title>
        <authorList>
            <person name="Cleveland C.S."/>
            <person name="Webb E.A."/>
        </authorList>
    </citation>
    <scope>NUCLEOTIDE SEQUENCE [LARGE SCALE GENOMIC DNA]</scope>
    <source>
        <strain evidence="6 8">USCH2</strain>
    </source>
</reference>
<dbReference type="GO" id="GO:0003677">
    <property type="term" value="F:DNA binding"/>
    <property type="evidence" value="ECO:0007669"/>
    <property type="project" value="UniProtKB-KW"/>
</dbReference>
<organism evidence="5 7">
    <name type="scientific">Pseudoalteromonas lipolytica</name>
    <dbReference type="NCBI Taxonomy" id="570156"/>
    <lineage>
        <taxon>Bacteria</taxon>
        <taxon>Pseudomonadati</taxon>
        <taxon>Pseudomonadota</taxon>
        <taxon>Gammaproteobacteria</taxon>
        <taxon>Alteromonadales</taxon>
        <taxon>Pseudoalteromonadaceae</taxon>
        <taxon>Pseudoalteromonas</taxon>
    </lineage>
</organism>
<dbReference type="PANTHER" id="PTHR42756">
    <property type="entry name" value="TRANSCRIPTIONAL REGULATOR, MARR"/>
    <property type="match status" value="1"/>
</dbReference>
<dbReference type="Proteomes" id="UP001377972">
    <property type="component" value="Unassembled WGS sequence"/>
</dbReference>
<dbReference type="Gene3D" id="1.10.10.10">
    <property type="entry name" value="Winged helix-like DNA-binding domain superfamily/Winged helix DNA-binding domain"/>
    <property type="match status" value="1"/>
</dbReference>
<evidence type="ECO:0000256" key="1">
    <source>
        <dbReference type="ARBA" id="ARBA00023015"/>
    </source>
</evidence>
<dbReference type="PROSITE" id="PS01117">
    <property type="entry name" value="HTH_MARR_1"/>
    <property type="match status" value="1"/>
</dbReference>
<dbReference type="PROSITE" id="PS50995">
    <property type="entry name" value="HTH_MARR_2"/>
    <property type="match status" value="1"/>
</dbReference>
<reference evidence="5 7" key="1">
    <citation type="submission" date="2015-09" db="EMBL/GenBank/DDBJ databases">
        <title>Draft Genome Sequence of Pseudoalteromonas lipolytica UCD-48B.</title>
        <authorList>
            <person name="Krusor M."/>
            <person name="Coil D.A."/>
            <person name="Lang J.M."/>
            <person name="Eisen J.A."/>
            <person name="Alexiev A."/>
        </authorList>
    </citation>
    <scope>NUCLEOTIDE SEQUENCE [LARGE SCALE GENOMIC DNA]</scope>
    <source>
        <strain evidence="5 7">UCD-48B</strain>
    </source>
</reference>
<evidence type="ECO:0000313" key="5">
    <source>
        <dbReference type="EMBL" id="KPM84557.1"/>
    </source>
</evidence>
<accession>A0A0P7EPF7</accession>
<keyword evidence="1" id="KW-0805">Transcription regulation</keyword>
<evidence type="ECO:0000256" key="2">
    <source>
        <dbReference type="ARBA" id="ARBA00023125"/>
    </source>
</evidence>
<name>A0A0P7EPF7_9GAMM</name>
<dbReference type="STRING" id="570156.AOG27_06615"/>
<dbReference type="Pfam" id="PF12802">
    <property type="entry name" value="MarR_2"/>
    <property type="match status" value="1"/>
</dbReference>